<organism evidence="11 12">
    <name type="scientific">Microbacterium trichothecenolyticum</name>
    <name type="common">Aureobacterium trichothecenolyticum</name>
    <dbReference type="NCBI Taxonomy" id="69370"/>
    <lineage>
        <taxon>Bacteria</taxon>
        <taxon>Bacillati</taxon>
        <taxon>Actinomycetota</taxon>
        <taxon>Actinomycetes</taxon>
        <taxon>Micrococcales</taxon>
        <taxon>Microbacteriaceae</taxon>
        <taxon>Microbacterium</taxon>
    </lineage>
</organism>
<keyword evidence="9" id="KW-1133">Transmembrane helix</keyword>
<evidence type="ECO:0000256" key="4">
    <source>
        <dbReference type="ARBA" id="ARBA00022960"/>
    </source>
</evidence>
<feature type="domain" description="Peptidase S11 D-alanyl-D-alanine carboxypeptidase A N-terminal" evidence="10">
    <location>
        <begin position="247"/>
        <end position="468"/>
    </location>
</feature>
<evidence type="ECO:0000259" key="10">
    <source>
        <dbReference type="Pfam" id="PF00768"/>
    </source>
</evidence>
<feature type="region of interest" description="Disordered" evidence="8">
    <location>
        <begin position="1"/>
        <end position="154"/>
    </location>
</feature>
<keyword evidence="4" id="KW-0133">Cell shape</keyword>
<name>A0ABU0TZ97_MICTR</name>
<dbReference type="GO" id="GO:0009002">
    <property type="term" value="F:serine-type D-Ala-D-Ala carboxypeptidase activity"/>
    <property type="evidence" value="ECO:0007669"/>
    <property type="project" value="UniProtKB-EC"/>
</dbReference>
<evidence type="ECO:0000256" key="1">
    <source>
        <dbReference type="ARBA" id="ARBA00007164"/>
    </source>
</evidence>
<evidence type="ECO:0000256" key="6">
    <source>
        <dbReference type="ARBA" id="ARBA00023316"/>
    </source>
</evidence>
<evidence type="ECO:0000256" key="3">
    <source>
        <dbReference type="ARBA" id="ARBA00022801"/>
    </source>
</evidence>
<dbReference type="EMBL" id="JAUTBF010000001">
    <property type="protein sequence ID" value="MDQ1124277.1"/>
    <property type="molecule type" value="Genomic_DNA"/>
</dbReference>
<proteinExistence type="inferred from homology"/>
<dbReference type="Pfam" id="PF00768">
    <property type="entry name" value="Peptidase_S11"/>
    <property type="match status" value="1"/>
</dbReference>
<sequence>MHEQTPATRRALRDPDAEAPAERSAATHGEPAAAAEAIVTAESTAPVSVSAEASAAEASPAPAPVTESAAATPTTEPATAETEPSGTEPSEAEHAQAETAEAEHAQAAATAHGSGAAPGGAEAPTTATSSASSAADADPASADEPPVAIPGALGWVDPDAAAAPRPAPAFEVSGAPARPADLLARTRRRSILRPATVVPTVLLLLIVASYTAATLLWPLTSVAPTVRSVAVQPIAAPAAEPAWPAQGEAAIAIDGVPGTLSSAATAPESIASITKIVTALVVLDRLPLAPGEQGPSYAFTQADSADYWQYRARGESSLDVPVDGSLTELQMLQGMLIASANNYAQRLASGLFPSDAEFAAAANAYLAERGIGGITIVNPTGIEAGNTATPAALIALAERALANPVIAEIVRTPEMTLPGAGTFRNGNALLADPGVVGVKTGTLDAWNLLTAKDITVDGTTVRAYAAVLGQPGPDARNDATRALFTRIEQELQPRPSVTAGTVVGKVETLWSDDIDVVTASDASVVLWNGGQAQTSSHFDLGTTTAAGATVGTFTATGPVDSDTVDVHLAGEIEPPDPWWRLTHPLDLFGLNG</sequence>
<feature type="compositionally biased region" description="Basic and acidic residues" evidence="8">
    <location>
        <begin position="91"/>
        <end position="104"/>
    </location>
</feature>
<keyword evidence="12" id="KW-1185">Reference proteome</keyword>
<evidence type="ECO:0000256" key="7">
    <source>
        <dbReference type="RuleBase" id="RU004016"/>
    </source>
</evidence>
<feature type="compositionally biased region" description="Low complexity" evidence="8">
    <location>
        <begin position="105"/>
        <end position="146"/>
    </location>
</feature>
<keyword evidence="2" id="KW-0732">Signal</keyword>
<dbReference type="EC" id="3.4.16.4" evidence="11"/>
<keyword evidence="11" id="KW-0645">Protease</keyword>
<accession>A0ABU0TZ97</accession>
<keyword evidence="11" id="KW-0121">Carboxypeptidase</keyword>
<keyword evidence="5" id="KW-0573">Peptidoglycan synthesis</keyword>
<evidence type="ECO:0000256" key="5">
    <source>
        <dbReference type="ARBA" id="ARBA00022984"/>
    </source>
</evidence>
<keyword evidence="3 11" id="KW-0378">Hydrolase</keyword>
<comment type="similarity">
    <text evidence="1 7">Belongs to the peptidase S11 family.</text>
</comment>
<gene>
    <name evidence="11" type="ORF">QE412_002850</name>
</gene>
<dbReference type="PRINTS" id="PR00725">
    <property type="entry name" value="DADACBPTASE1"/>
</dbReference>
<evidence type="ECO:0000256" key="9">
    <source>
        <dbReference type="SAM" id="Phobius"/>
    </source>
</evidence>
<evidence type="ECO:0000256" key="2">
    <source>
        <dbReference type="ARBA" id="ARBA00022729"/>
    </source>
</evidence>
<feature type="compositionally biased region" description="Low complexity" evidence="8">
    <location>
        <begin position="26"/>
        <end position="89"/>
    </location>
</feature>
<evidence type="ECO:0000256" key="8">
    <source>
        <dbReference type="SAM" id="MobiDB-lite"/>
    </source>
</evidence>
<keyword evidence="9" id="KW-0472">Membrane</keyword>
<reference evidence="11 12" key="1">
    <citation type="submission" date="2023-07" db="EMBL/GenBank/DDBJ databases">
        <title>Functional and genomic diversity of the sorghum phyllosphere microbiome.</title>
        <authorList>
            <person name="Shade A."/>
        </authorList>
    </citation>
    <scope>NUCLEOTIDE SEQUENCE [LARGE SCALE GENOMIC DNA]</scope>
    <source>
        <strain evidence="11 12">SORGH_AS_1207</strain>
    </source>
</reference>
<dbReference type="InterPro" id="IPR012338">
    <property type="entry name" value="Beta-lactam/transpept-like"/>
</dbReference>
<feature type="transmembrane region" description="Helical" evidence="9">
    <location>
        <begin position="195"/>
        <end position="219"/>
    </location>
</feature>
<dbReference type="InterPro" id="IPR018044">
    <property type="entry name" value="Peptidase_S11"/>
</dbReference>
<dbReference type="Proteomes" id="UP001226691">
    <property type="component" value="Unassembled WGS sequence"/>
</dbReference>
<evidence type="ECO:0000313" key="12">
    <source>
        <dbReference type="Proteomes" id="UP001226691"/>
    </source>
</evidence>
<dbReference type="RefSeq" id="WP_307485114.1">
    <property type="nucleotide sequence ID" value="NZ_JAUTBF010000001.1"/>
</dbReference>
<dbReference type="Gene3D" id="3.40.710.10">
    <property type="entry name" value="DD-peptidase/beta-lactamase superfamily"/>
    <property type="match status" value="1"/>
</dbReference>
<dbReference type="SUPFAM" id="SSF56601">
    <property type="entry name" value="beta-lactamase/transpeptidase-like"/>
    <property type="match status" value="1"/>
</dbReference>
<keyword evidence="6" id="KW-0961">Cell wall biogenesis/degradation</keyword>
<comment type="caution">
    <text evidence="11">The sequence shown here is derived from an EMBL/GenBank/DDBJ whole genome shotgun (WGS) entry which is preliminary data.</text>
</comment>
<dbReference type="InterPro" id="IPR001967">
    <property type="entry name" value="Peptidase_S11_N"/>
</dbReference>
<protein>
    <submittedName>
        <fullName evidence="11">D-alanyl-D-alanine carboxypeptidase (Penicillin-binding protein 5/6)</fullName>
        <ecNumber evidence="11">3.4.16.4</ecNumber>
    </submittedName>
</protein>
<keyword evidence="9" id="KW-0812">Transmembrane</keyword>
<evidence type="ECO:0000313" key="11">
    <source>
        <dbReference type="EMBL" id="MDQ1124277.1"/>
    </source>
</evidence>